<dbReference type="Proteomes" id="UP000826722">
    <property type="component" value="Chromosome"/>
</dbReference>
<dbReference type="SMART" id="SM00228">
    <property type="entry name" value="PDZ"/>
    <property type="match status" value="1"/>
</dbReference>
<dbReference type="InterPro" id="IPR036034">
    <property type="entry name" value="PDZ_sf"/>
</dbReference>
<evidence type="ECO:0000259" key="3">
    <source>
        <dbReference type="SMART" id="SM00228"/>
    </source>
</evidence>
<evidence type="ECO:0000256" key="1">
    <source>
        <dbReference type="SAM" id="MobiDB-lite"/>
    </source>
</evidence>
<accession>A0A8D5G9Z6</accession>
<dbReference type="Pfam" id="PF13180">
    <property type="entry name" value="PDZ_2"/>
    <property type="match status" value="1"/>
</dbReference>
<feature type="signal peptide" evidence="2">
    <location>
        <begin position="1"/>
        <end position="22"/>
    </location>
</feature>
<feature type="region of interest" description="Disordered" evidence="1">
    <location>
        <begin position="25"/>
        <end position="61"/>
    </location>
</feature>
<evidence type="ECO:0000256" key="2">
    <source>
        <dbReference type="SAM" id="SignalP"/>
    </source>
</evidence>
<gene>
    <name evidence="4" type="ORF">ZMTM_06200</name>
</gene>
<feature type="domain" description="PDZ" evidence="3">
    <location>
        <begin position="187"/>
        <end position="261"/>
    </location>
</feature>
<evidence type="ECO:0000313" key="5">
    <source>
        <dbReference type="Proteomes" id="UP000826722"/>
    </source>
</evidence>
<organism evidence="4 5">
    <name type="scientific">Methyloradius palustris</name>
    <dbReference type="NCBI Taxonomy" id="2778876"/>
    <lineage>
        <taxon>Bacteria</taxon>
        <taxon>Pseudomonadati</taxon>
        <taxon>Pseudomonadota</taxon>
        <taxon>Betaproteobacteria</taxon>
        <taxon>Nitrosomonadales</taxon>
        <taxon>Methylophilaceae</taxon>
        <taxon>Methyloradius</taxon>
    </lineage>
</organism>
<evidence type="ECO:0000313" key="4">
    <source>
        <dbReference type="EMBL" id="BCM24361.1"/>
    </source>
</evidence>
<protein>
    <recommendedName>
        <fullName evidence="3">PDZ domain-containing protein</fullName>
    </recommendedName>
</protein>
<dbReference type="AlphaFoldDB" id="A0A8D5G9Z6"/>
<sequence length="273" mass="29165">MTRITFALILLLGLVGCASNSSKPVSSQTGAVSADKPNAANAISKPATGNPYADTFVSRDRPTVALKPDPDGPKIYAGESKDDDYQRMLERGFDMIGYSSFDGIEVSPDALKEQAKNIKADAVLVYTERADPKQLTVNMQQIRDKIAAKKAAEGKPVDADKAVSQPAPEVKPQYTYFASYWVRLQPPMIGVHVTGPTKDADVKGLTIVAVVAGSPASKAGLQADDILTQIGDVVLDKPEELTKSAHLYAGQTANVNYVRNGTSAKTTIMLNRP</sequence>
<proteinExistence type="predicted"/>
<dbReference type="SUPFAM" id="SSF50156">
    <property type="entry name" value="PDZ domain-like"/>
    <property type="match status" value="1"/>
</dbReference>
<keyword evidence="2" id="KW-0732">Signal</keyword>
<keyword evidence="5" id="KW-1185">Reference proteome</keyword>
<name>A0A8D5G9Z6_9PROT</name>
<feature type="chain" id="PRO_5034683461" description="PDZ domain-containing protein" evidence="2">
    <location>
        <begin position="23"/>
        <end position="273"/>
    </location>
</feature>
<reference evidence="4" key="1">
    <citation type="journal article" date="2021" name="Arch. Microbiol.">
        <title>Methyloradius palustris gen. nov., sp. nov., a methanol-oxidizing bacterium isolated from snow.</title>
        <authorList>
            <person name="Miyadera T."/>
            <person name="Kojima H."/>
            <person name="Fukui M."/>
        </authorList>
    </citation>
    <scope>NUCLEOTIDE SEQUENCE</scope>
    <source>
        <strain evidence="4">Zm11</strain>
    </source>
</reference>
<dbReference type="PROSITE" id="PS51257">
    <property type="entry name" value="PROKAR_LIPOPROTEIN"/>
    <property type="match status" value="1"/>
</dbReference>
<dbReference type="KEGG" id="mpau:ZMTM_06200"/>
<dbReference type="RefSeq" id="WP_221764905.1">
    <property type="nucleotide sequence ID" value="NZ_AP024110.1"/>
</dbReference>
<dbReference type="Gene3D" id="2.30.42.10">
    <property type="match status" value="1"/>
</dbReference>
<dbReference type="EMBL" id="AP024110">
    <property type="protein sequence ID" value="BCM24361.1"/>
    <property type="molecule type" value="Genomic_DNA"/>
</dbReference>
<dbReference type="InterPro" id="IPR001478">
    <property type="entry name" value="PDZ"/>
</dbReference>